<dbReference type="Gene3D" id="3.10.20.30">
    <property type="match status" value="1"/>
</dbReference>
<evidence type="ECO:0000313" key="4">
    <source>
        <dbReference type="Proteomes" id="UP000231143"/>
    </source>
</evidence>
<dbReference type="SMART" id="SM00471">
    <property type="entry name" value="HDc"/>
    <property type="match status" value="1"/>
</dbReference>
<dbReference type="CDD" id="cd00077">
    <property type="entry name" value="HDc"/>
    <property type="match status" value="1"/>
</dbReference>
<dbReference type="Pfam" id="PF02824">
    <property type="entry name" value="TGS"/>
    <property type="match status" value="1"/>
</dbReference>
<dbReference type="FunFam" id="3.10.20.30:FF:000002">
    <property type="entry name" value="GTP pyrophosphokinase (RelA/SpoT)"/>
    <property type="match status" value="1"/>
</dbReference>
<dbReference type="Gene3D" id="3.30.460.10">
    <property type="entry name" value="Beta Polymerase, domain 2"/>
    <property type="match status" value="1"/>
</dbReference>
<dbReference type="SMART" id="SM00954">
    <property type="entry name" value="RelA_SpoT"/>
    <property type="match status" value="1"/>
</dbReference>
<dbReference type="NCBIfam" id="TIGR00691">
    <property type="entry name" value="spoT_relA"/>
    <property type="match status" value="1"/>
</dbReference>
<accession>A0A2H0DXX3</accession>
<dbReference type="Pfam" id="PF04607">
    <property type="entry name" value="RelA_SpoT"/>
    <property type="match status" value="1"/>
</dbReference>
<name>A0A2H0DXX3_9BACT</name>
<dbReference type="CDD" id="cd01668">
    <property type="entry name" value="TGS_RSH"/>
    <property type="match status" value="1"/>
</dbReference>
<dbReference type="InterPro" id="IPR012675">
    <property type="entry name" value="Beta-grasp_dom_sf"/>
</dbReference>
<dbReference type="InterPro" id="IPR004095">
    <property type="entry name" value="TGS"/>
</dbReference>
<feature type="domain" description="TGS" evidence="2">
    <location>
        <begin position="403"/>
        <end position="464"/>
    </location>
</feature>
<evidence type="ECO:0000259" key="2">
    <source>
        <dbReference type="PROSITE" id="PS51880"/>
    </source>
</evidence>
<dbReference type="InterPro" id="IPR043519">
    <property type="entry name" value="NT_sf"/>
</dbReference>
<comment type="similarity">
    <text evidence="1">Belongs to the relA/spoT family.</text>
</comment>
<dbReference type="GO" id="GO:0015969">
    <property type="term" value="P:guanosine tetraphosphate metabolic process"/>
    <property type="evidence" value="ECO:0007669"/>
    <property type="project" value="InterPro"/>
</dbReference>
<comment type="caution">
    <text evidence="3">The sequence shown here is derived from an EMBL/GenBank/DDBJ whole genome shotgun (WGS) entry which is preliminary data.</text>
</comment>
<dbReference type="SUPFAM" id="SSF81271">
    <property type="entry name" value="TGS-like"/>
    <property type="match status" value="1"/>
</dbReference>
<dbReference type="CDD" id="cd05399">
    <property type="entry name" value="NT_Rel-Spo_like"/>
    <property type="match status" value="1"/>
</dbReference>
<dbReference type="Pfam" id="PF13328">
    <property type="entry name" value="HD_4"/>
    <property type="match status" value="1"/>
</dbReference>
<dbReference type="FunFam" id="3.30.460.10:FF:000001">
    <property type="entry name" value="GTP pyrophosphokinase RelA"/>
    <property type="match status" value="1"/>
</dbReference>
<dbReference type="FunFam" id="1.10.3210.10:FF:000001">
    <property type="entry name" value="GTP pyrophosphokinase RelA"/>
    <property type="match status" value="1"/>
</dbReference>
<dbReference type="PROSITE" id="PS51880">
    <property type="entry name" value="TGS"/>
    <property type="match status" value="1"/>
</dbReference>
<dbReference type="InterPro" id="IPR003607">
    <property type="entry name" value="HD/PDEase_dom"/>
</dbReference>
<dbReference type="AlphaFoldDB" id="A0A2H0DXX3"/>
<dbReference type="SUPFAM" id="SSF81301">
    <property type="entry name" value="Nucleotidyltransferase"/>
    <property type="match status" value="1"/>
</dbReference>
<evidence type="ECO:0000313" key="3">
    <source>
        <dbReference type="EMBL" id="PIP87026.1"/>
    </source>
</evidence>
<dbReference type="GO" id="GO:0005886">
    <property type="term" value="C:plasma membrane"/>
    <property type="evidence" value="ECO:0007669"/>
    <property type="project" value="TreeGrafter"/>
</dbReference>
<dbReference type="InterPro" id="IPR012676">
    <property type="entry name" value="TGS-like"/>
</dbReference>
<dbReference type="Gene3D" id="1.10.3210.10">
    <property type="entry name" value="Hypothetical protein af1432"/>
    <property type="match status" value="1"/>
</dbReference>
<dbReference type="EMBL" id="PCTT01000032">
    <property type="protein sequence ID" value="PIP87026.1"/>
    <property type="molecule type" value="Genomic_DNA"/>
</dbReference>
<organism evidence="3 4">
    <name type="scientific">Candidatus Campbellbacteria bacterium CG22_combo_CG10-13_8_21_14_all_36_13</name>
    <dbReference type="NCBI Taxonomy" id="1974529"/>
    <lineage>
        <taxon>Bacteria</taxon>
        <taxon>Candidatus Campbelliibacteriota</taxon>
    </lineage>
</organism>
<dbReference type="InterPro" id="IPR004811">
    <property type="entry name" value="RelA/Spo_fam"/>
</dbReference>
<dbReference type="SUPFAM" id="SSF109604">
    <property type="entry name" value="HD-domain/PDEase-like"/>
    <property type="match status" value="1"/>
</dbReference>
<dbReference type="Proteomes" id="UP000231143">
    <property type="component" value="Unassembled WGS sequence"/>
</dbReference>
<protein>
    <recommendedName>
        <fullName evidence="2">TGS domain-containing protein</fullName>
    </recommendedName>
</protein>
<reference evidence="3 4" key="1">
    <citation type="submission" date="2017-09" db="EMBL/GenBank/DDBJ databases">
        <title>Depth-based differentiation of microbial function through sediment-hosted aquifers and enrichment of novel symbionts in the deep terrestrial subsurface.</title>
        <authorList>
            <person name="Probst A.J."/>
            <person name="Ladd B."/>
            <person name="Jarett J.K."/>
            <person name="Geller-Mcgrath D.E."/>
            <person name="Sieber C.M."/>
            <person name="Emerson J.B."/>
            <person name="Anantharaman K."/>
            <person name="Thomas B.C."/>
            <person name="Malmstrom R."/>
            <person name="Stieglmeier M."/>
            <person name="Klingl A."/>
            <person name="Woyke T."/>
            <person name="Ryan C.M."/>
            <person name="Banfield J.F."/>
        </authorList>
    </citation>
    <scope>NUCLEOTIDE SEQUENCE [LARGE SCALE GENOMIC DNA]</scope>
    <source>
        <strain evidence="3">CG22_combo_CG10-13_8_21_14_all_36_13</strain>
    </source>
</reference>
<dbReference type="PANTHER" id="PTHR21262:SF31">
    <property type="entry name" value="GTP PYROPHOSPHOKINASE"/>
    <property type="match status" value="1"/>
</dbReference>
<gene>
    <name evidence="3" type="ORF">COW81_02495</name>
</gene>
<dbReference type="InterPro" id="IPR007685">
    <property type="entry name" value="RelA_SpoT"/>
</dbReference>
<sequence length="498" mass="57613">MTQSPEDLIKKIEGISKKDADLIREAYGFAESIHGNTKRYSGEPYFNHVFETAKTITEFGMSPDTVIAGLLHDSIEDEGVSEEEIERRFGKDVLFLVDGVTKLGKVRFRGAERHVGSLQKLFLATTKDIRVLIIKLADRLHNMKTLKYVPDGKRVRIAKETMEVYAPIAHRLGMGKLTGELQDLAFPYIYPEDYEKVKKLAEPKRAEKNRSLSKMHKILSKELKKERIHNVQTDYRLKHLYSIYEKLKRKDFDIDRVYDISALRVLVPTVSDCYKVLGIVHSIWRPLPGRIKDYIAFPKPNGYQSIHTTIFTGEGEIAEIQIRTYKMHEEAEFGIASHVSYKHNRSDISKIKLPWFGDKAPTKKKEMPSEEIPEWVREIASSEDEMPEIEEFYSNLKFDFFRDRIFVFTPLGDVVDLPVDSSPIDFAYRIHTDVGNHVFGVKVNGKMVSLDEKLNNGDIVEVITKEKSSPSRKWLEYAHTAFAKRHIKNYIQKNRKRD</sequence>
<comment type="function">
    <text evidence="1">In eubacteria ppGpp (guanosine 3'-diphosphate 5'-diphosphate) is a mediator of the stringent response that coordinates a variety of cellular activities in response to changes in nutritional abundance.</text>
</comment>
<dbReference type="InterPro" id="IPR033655">
    <property type="entry name" value="TGS_RelA/SpoT"/>
</dbReference>
<dbReference type="PANTHER" id="PTHR21262">
    <property type="entry name" value="GUANOSINE-3',5'-BIS DIPHOSPHATE 3'-PYROPHOSPHOHYDROLASE"/>
    <property type="match status" value="1"/>
</dbReference>
<evidence type="ECO:0000256" key="1">
    <source>
        <dbReference type="RuleBase" id="RU003847"/>
    </source>
</evidence>
<proteinExistence type="inferred from homology"/>